<dbReference type="EMBL" id="BDFE01000020">
    <property type="protein sequence ID" value="GAU09804.1"/>
    <property type="molecule type" value="Genomic_DNA"/>
</dbReference>
<keyword evidence="9" id="KW-0067">ATP-binding</keyword>
<dbReference type="InterPro" id="IPR036061">
    <property type="entry name" value="CheW-like_dom_sf"/>
</dbReference>
<reference evidence="18" key="1">
    <citation type="submission" date="2016-06" db="EMBL/GenBank/DDBJ databases">
        <title>Draft genome sequence of Desulfoplanes formicivorans strain Pf12B.</title>
        <authorList>
            <person name="Watanabe M."/>
            <person name="Kojima H."/>
            <person name="Fukui M."/>
        </authorList>
    </citation>
    <scope>NUCLEOTIDE SEQUENCE [LARGE SCALE GENOMIC DNA]</scope>
    <source>
        <strain evidence="18">Pf12B</strain>
    </source>
</reference>
<feature type="domain" description="Histidine kinase" evidence="14">
    <location>
        <begin position="569"/>
        <end position="790"/>
    </location>
</feature>
<dbReference type="CDD" id="cd00731">
    <property type="entry name" value="CheA_reg"/>
    <property type="match status" value="1"/>
</dbReference>
<evidence type="ECO:0000256" key="4">
    <source>
        <dbReference type="ARBA" id="ARBA00022500"/>
    </source>
</evidence>
<dbReference type="InterPro" id="IPR004358">
    <property type="entry name" value="Sig_transdc_His_kin-like_C"/>
</dbReference>
<evidence type="ECO:0000259" key="15">
    <source>
        <dbReference type="PROSITE" id="PS50851"/>
    </source>
</evidence>
<evidence type="ECO:0000256" key="12">
    <source>
        <dbReference type="PROSITE-ProRule" id="PRU00110"/>
    </source>
</evidence>
<keyword evidence="18" id="KW-1185">Reference proteome</keyword>
<evidence type="ECO:0000256" key="11">
    <source>
        <dbReference type="ARBA" id="ARBA00035100"/>
    </source>
</evidence>
<dbReference type="Pfam" id="PF02895">
    <property type="entry name" value="H-kinase_dim"/>
    <property type="match status" value="1"/>
</dbReference>
<dbReference type="SUPFAM" id="SSF47226">
    <property type="entry name" value="Histidine-containing phosphotransfer domain, HPT domain"/>
    <property type="match status" value="3"/>
</dbReference>
<protein>
    <recommendedName>
        <fullName evidence="3">Chemotaxis protein CheA</fullName>
        <ecNumber evidence="2">2.7.13.3</ecNumber>
    </recommendedName>
</protein>
<dbReference type="CDD" id="cd16916">
    <property type="entry name" value="HATPase_CheA-like"/>
    <property type="match status" value="1"/>
</dbReference>
<evidence type="ECO:0000313" key="18">
    <source>
        <dbReference type="Proteomes" id="UP000095200"/>
    </source>
</evidence>
<accession>A0A194AME0</accession>
<dbReference type="AlphaFoldDB" id="A0A194AME0"/>
<dbReference type="GO" id="GO:0006935">
    <property type="term" value="P:chemotaxis"/>
    <property type="evidence" value="ECO:0007669"/>
    <property type="project" value="InterPro"/>
</dbReference>
<dbReference type="InterPro" id="IPR003594">
    <property type="entry name" value="HATPase_dom"/>
</dbReference>
<comment type="function">
    <text evidence="11">Involved in the transmission of sensory signals from the chemoreceptors to the flagellar motors. CheA is autophosphorylated; it can transfer its phosphate group to either CheB or CheY.</text>
</comment>
<evidence type="ECO:0000256" key="3">
    <source>
        <dbReference type="ARBA" id="ARBA00021495"/>
    </source>
</evidence>
<feature type="domain" description="CheW-like" evidence="15">
    <location>
        <begin position="792"/>
        <end position="926"/>
    </location>
</feature>
<evidence type="ECO:0000313" key="17">
    <source>
        <dbReference type="EMBL" id="GAU09804.1"/>
    </source>
</evidence>
<dbReference type="SUPFAM" id="SSF50341">
    <property type="entry name" value="CheW-like"/>
    <property type="match status" value="1"/>
</dbReference>
<evidence type="ECO:0000256" key="9">
    <source>
        <dbReference type="ARBA" id="ARBA00022840"/>
    </source>
</evidence>
<dbReference type="InterPro" id="IPR036641">
    <property type="entry name" value="HPT_dom_sf"/>
</dbReference>
<dbReference type="InterPro" id="IPR002545">
    <property type="entry name" value="CheW-lke_dom"/>
</dbReference>
<feature type="domain" description="HPt" evidence="16">
    <location>
        <begin position="3"/>
        <end position="110"/>
    </location>
</feature>
<dbReference type="SUPFAM" id="SSF47384">
    <property type="entry name" value="Homodimeric domain of signal transducing histidine kinase"/>
    <property type="match status" value="1"/>
</dbReference>
<dbReference type="Gene3D" id="2.30.30.40">
    <property type="entry name" value="SH3 Domains"/>
    <property type="match status" value="1"/>
</dbReference>
<feature type="region of interest" description="Disordered" evidence="13">
    <location>
        <begin position="133"/>
        <end position="174"/>
    </location>
</feature>
<evidence type="ECO:0000256" key="13">
    <source>
        <dbReference type="SAM" id="MobiDB-lite"/>
    </source>
</evidence>
<keyword evidence="4" id="KW-0145">Chemotaxis</keyword>
<feature type="domain" description="HPt" evidence="16">
    <location>
        <begin position="341"/>
        <end position="444"/>
    </location>
</feature>
<feature type="domain" description="HPt" evidence="16">
    <location>
        <begin position="183"/>
        <end position="288"/>
    </location>
</feature>
<evidence type="ECO:0000256" key="5">
    <source>
        <dbReference type="ARBA" id="ARBA00022553"/>
    </source>
</evidence>
<evidence type="ECO:0000259" key="16">
    <source>
        <dbReference type="PROSITE" id="PS50894"/>
    </source>
</evidence>
<dbReference type="Gene3D" id="1.20.120.160">
    <property type="entry name" value="HPT domain"/>
    <property type="match status" value="3"/>
</dbReference>
<dbReference type="SMART" id="SM00073">
    <property type="entry name" value="HPT"/>
    <property type="match status" value="3"/>
</dbReference>
<feature type="compositionally biased region" description="Polar residues" evidence="13">
    <location>
        <begin position="322"/>
        <end position="335"/>
    </location>
</feature>
<dbReference type="SMART" id="SM00260">
    <property type="entry name" value="CheW"/>
    <property type="match status" value="1"/>
</dbReference>
<name>A0A194AME0_9BACT</name>
<evidence type="ECO:0000256" key="10">
    <source>
        <dbReference type="ARBA" id="ARBA00023012"/>
    </source>
</evidence>
<evidence type="ECO:0000256" key="6">
    <source>
        <dbReference type="ARBA" id="ARBA00022679"/>
    </source>
</evidence>
<dbReference type="Proteomes" id="UP000095200">
    <property type="component" value="Unassembled WGS sequence"/>
</dbReference>
<dbReference type="InterPro" id="IPR051315">
    <property type="entry name" value="Bact_Chemotaxis_CheA"/>
</dbReference>
<keyword evidence="5 12" id="KW-0597">Phosphoprotein</keyword>
<dbReference type="PANTHER" id="PTHR43395:SF10">
    <property type="entry name" value="CHEMOTAXIS PROTEIN CHEA"/>
    <property type="match status" value="1"/>
</dbReference>
<dbReference type="InterPro" id="IPR037006">
    <property type="entry name" value="CheA-like_homodim_sf"/>
</dbReference>
<dbReference type="Gene3D" id="3.30.565.10">
    <property type="entry name" value="Histidine kinase-like ATPase, C-terminal domain"/>
    <property type="match status" value="1"/>
</dbReference>
<evidence type="ECO:0000259" key="14">
    <source>
        <dbReference type="PROSITE" id="PS50109"/>
    </source>
</evidence>
<dbReference type="Pfam" id="PF02518">
    <property type="entry name" value="HATPase_c"/>
    <property type="match status" value="1"/>
</dbReference>
<proteinExistence type="predicted"/>
<feature type="modified residue" description="Phosphohistidine" evidence="12">
    <location>
        <position position="231"/>
    </location>
</feature>
<dbReference type="RefSeq" id="WP_069860036.1">
    <property type="nucleotide sequence ID" value="NZ_BDFE01000020.1"/>
</dbReference>
<keyword evidence="10" id="KW-0902">Two-component regulatory system</keyword>
<dbReference type="PROSITE" id="PS50851">
    <property type="entry name" value="CHEW"/>
    <property type="match status" value="1"/>
</dbReference>
<dbReference type="GO" id="GO:0005737">
    <property type="term" value="C:cytoplasm"/>
    <property type="evidence" value="ECO:0007669"/>
    <property type="project" value="InterPro"/>
</dbReference>
<feature type="modified residue" description="Phosphohistidine" evidence="12">
    <location>
        <position position="50"/>
    </location>
</feature>
<feature type="compositionally biased region" description="Polar residues" evidence="13">
    <location>
        <begin position="134"/>
        <end position="145"/>
    </location>
</feature>
<feature type="region of interest" description="Disordered" evidence="13">
    <location>
        <begin position="314"/>
        <end position="342"/>
    </location>
</feature>
<dbReference type="CDD" id="cd00088">
    <property type="entry name" value="HPT"/>
    <property type="match status" value="2"/>
</dbReference>
<dbReference type="FunFam" id="3.30.565.10:FF:000016">
    <property type="entry name" value="Chemotaxis protein CheA, putative"/>
    <property type="match status" value="1"/>
</dbReference>
<organism evidence="17 18">
    <name type="scientific">Desulfoplanes formicivorans</name>
    <dbReference type="NCBI Taxonomy" id="1592317"/>
    <lineage>
        <taxon>Bacteria</taxon>
        <taxon>Pseudomonadati</taxon>
        <taxon>Thermodesulfobacteriota</taxon>
        <taxon>Desulfovibrionia</taxon>
        <taxon>Desulfovibrionales</taxon>
        <taxon>Desulfoplanaceae</taxon>
        <taxon>Desulfoplanes</taxon>
    </lineage>
</organism>
<comment type="caution">
    <text evidence="12">Lacks conserved residue(s) required for the propagation of feature annotation.</text>
</comment>
<feature type="region of interest" description="Disordered" evidence="13">
    <location>
        <begin position="465"/>
        <end position="530"/>
    </location>
</feature>
<sequence length="930" mass="101832">MNQEFMDPEVFSEFIVEAREHLENIEPSLLELEKNPDDPGLLDDIFRLMHSLKGASGFLGLSRINGLTHKAENILDEIRKGNMNLTPAITDLILVSTDALKAMVENLEQNAVEGDVETSSIIEKIDNLLKDGHQSVTQDASSVASPNPHPSVSPPQDDAEEVRPAMESMEDVEPELASQGYELTLVNQDHLGDFLEEAREILEQLNENLLDLEKNPESGGDIVNDIFRFFHNLKGNSGIIGYKELNKLTHEAETLLNKVRKEEVPVTHGLVDLLLNVVDSMDALLACIQLDGRVIPVDVSAIIQRVRYLLETGEIKAPENEGPNQEQPDTGSSQEGQDESAVMVDPEDVQIFSQTVAQQLSNLDFALSALEEDSTQQQIIDGLYRSLVSIQNASGYMGMDEINAYVQRVTALVDQARSADMDFTALIDILRQERDIVREKINAELDQLGEAPLDHLVATSWGNGREEDAVSAEEPRPCEPETIASDTQPSRQEHGASSPERPQPVATSPQPASQPGKPAAKSSGTPAAHRAKLTSTIRVDHTKLDHLMNLIGELIINRNRFAMLARGLEEGQDVGEIAQKLSETTYSVGRISDDLQDTIMNVRMVPVQSVFSRFPRLVRDLAQKSGKQVELITEGEDTELDKSVVEEIGDPLVHLIRNAVDHGIDSAEDRARAGKPETARVWLRAFHKGNSVGIEVEDDGKGIDPEKMRAQAIRKGVITEEEARTLDDRAAVELMFVPGFSTADKITDISGRGVGMDVVRNNIKNLKGSISVQSEVGKGTRITLTLPLTLAIIDALMIKVDGATYAIPLDAVSETTKIETKRLNEVNGQKAVTLRGEVLGLVELAELLGLSCHEGERDFLPTVILTVNERRLGLVVDALLERQDVVIKSLGDYLGDLPGISGATIMGDGSVVLILDPHEIYRMATSRGGI</sequence>
<dbReference type="SUPFAM" id="SSF55874">
    <property type="entry name" value="ATPase domain of HSP90 chaperone/DNA topoisomerase II/histidine kinase"/>
    <property type="match status" value="1"/>
</dbReference>
<dbReference type="Gene3D" id="1.10.287.560">
    <property type="entry name" value="Histidine kinase CheA-like, homodimeric domain"/>
    <property type="match status" value="1"/>
</dbReference>
<dbReference type="PRINTS" id="PR00344">
    <property type="entry name" value="BCTRLSENSOR"/>
</dbReference>
<dbReference type="Pfam" id="PF01627">
    <property type="entry name" value="Hpt"/>
    <property type="match status" value="2"/>
</dbReference>
<evidence type="ECO:0000256" key="1">
    <source>
        <dbReference type="ARBA" id="ARBA00000085"/>
    </source>
</evidence>
<dbReference type="PROSITE" id="PS50894">
    <property type="entry name" value="HPT"/>
    <property type="match status" value="3"/>
</dbReference>
<keyword evidence="6" id="KW-0808">Transferase</keyword>
<keyword evidence="7" id="KW-0547">Nucleotide-binding</keyword>
<dbReference type="OrthoDB" id="9803176at2"/>
<evidence type="ECO:0000256" key="8">
    <source>
        <dbReference type="ARBA" id="ARBA00022777"/>
    </source>
</evidence>
<dbReference type="InterPro" id="IPR008207">
    <property type="entry name" value="Sig_transdc_His_kin_Hpt_dom"/>
</dbReference>
<dbReference type="PANTHER" id="PTHR43395">
    <property type="entry name" value="SENSOR HISTIDINE KINASE CHEA"/>
    <property type="match status" value="1"/>
</dbReference>
<comment type="catalytic activity">
    <reaction evidence="1">
        <text>ATP + protein L-histidine = ADP + protein N-phospho-L-histidine.</text>
        <dbReference type="EC" id="2.7.13.3"/>
    </reaction>
</comment>
<dbReference type="PROSITE" id="PS50109">
    <property type="entry name" value="HIS_KIN"/>
    <property type="match status" value="1"/>
</dbReference>
<dbReference type="InterPro" id="IPR036890">
    <property type="entry name" value="HATPase_C_sf"/>
</dbReference>
<dbReference type="InterPro" id="IPR036097">
    <property type="entry name" value="HisK_dim/P_sf"/>
</dbReference>
<feature type="compositionally biased region" description="Basic and acidic residues" evidence="13">
    <location>
        <begin position="465"/>
        <end position="479"/>
    </location>
</feature>
<comment type="caution">
    <text evidence="17">The sequence shown here is derived from an EMBL/GenBank/DDBJ whole genome shotgun (WGS) entry which is preliminary data.</text>
</comment>
<dbReference type="EC" id="2.7.13.3" evidence="2"/>
<dbReference type="SMART" id="SM01231">
    <property type="entry name" value="H-kinase_dim"/>
    <property type="match status" value="1"/>
</dbReference>
<dbReference type="SMART" id="SM00387">
    <property type="entry name" value="HATPase_c"/>
    <property type="match status" value="1"/>
</dbReference>
<evidence type="ECO:0000256" key="7">
    <source>
        <dbReference type="ARBA" id="ARBA00022741"/>
    </source>
</evidence>
<dbReference type="STRING" id="1592317.DPF_2538"/>
<dbReference type="Pfam" id="PF01584">
    <property type="entry name" value="CheW"/>
    <property type="match status" value="1"/>
</dbReference>
<evidence type="ECO:0000256" key="2">
    <source>
        <dbReference type="ARBA" id="ARBA00012438"/>
    </source>
</evidence>
<dbReference type="InterPro" id="IPR005467">
    <property type="entry name" value="His_kinase_dom"/>
</dbReference>
<gene>
    <name evidence="17" type="ORF">DPF_2538</name>
</gene>
<dbReference type="InterPro" id="IPR004105">
    <property type="entry name" value="CheA-like_dim"/>
</dbReference>
<dbReference type="GO" id="GO:0000155">
    <property type="term" value="F:phosphorelay sensor kinase activity"/>
    <property type="evidence" value="ECO:0007669"/>
    <property type="project" value="InterPro"/>
</dbReference>
<keyword evidence="8" id="KW-0418">Kinase</keyword>